<name>A0A0R3RUX3_9BILA</name>
<dbReference type="AlphaFoldDB" id="A0A0R3RUX3"/>
<dbReference type="CDD" id="cd06467">
    <property type="entry name" value="p23_NUDC_like"/>
    <property type="match status" value="1"/>
</dbReference>
<dbReference type="Pfam" id="PF04969">
    <property type="entry name" value="CS"/>
    <property type="match status" value="1"/>
</dbReference>
<dbReference type="InterPro" id="IPR037895">
    <property type="entry name" value="NUDCD1"/>
</dbReference>
<evidence type="ECO:0000256" key="1">
    <source>
        <dbReference type="ARBA" id="ARBA00004123"/>
    </source>
</evidence>
<dbReference type="PANTHER" id="PTHR21664:SF1">
    <property type="entry name" value="NUDC DOMAIN-CONTAINING PROTEIN 1"/>
    <property type="match status" value="1"/>
</dbReference>
<keyword evidence="4" id="KW-0963">Cytoplasm</keyword>
<comment type="subcellular location">
    <subcellularLocation>
        <location evidence="2">Cytoplasm</location>
    </subcellularLocation>
    <subcellularLocation>
        <location evidence="1">Nucleus</location>
    </subcellularLocation>
</comment>
<dbReference type="STRING" id="1147741.A0A0R3RUX3"/>
<evidence type="ECO:0000256" key="5">
    <source>
        <dbReference type="ARBA" id="ARBA00023242"/>
    </source>
</evidence>
<evidence type="ECO:0000256" key="3">
    <source>
        <dbReference type="ARBA" id="ARBA00018915"/>
    </source>
</evidence>
<evidence type="ECO:0000256" key="4">
    <source>
        <dbReference type="ARBA" id="ARBA00022490"/>
    </source>
</evidence>
<sequence length="602" mass="67247">MGLMAESFIAIKPDPALLNANFDGYKLSLDPFPIYNCPLEVPVRELQTSNIQYGFDHIKLFSDINYLIYDPHSSDSEQRRFVTVLQDFHLCLITFDTHTKKFSVSKNYIVITVPPDEEEVQDRYPVTISFPDASHAFVSNGFGHLTMYVTGDRRNATIWEECLNVEPLIVDDKVSPFVIIESRYMENKFDVLLRSVVPSTKSSNQGNFSNKIAWLTIIREDGKMKITEVRSILCTGHTEMVTFDKLSGSLIVVSTGDLSFCENGANVLDAADREMNEECDIETAKKRYAWSQTGSDVTAVFTCDDTISKKDVSLSLSATSVHLSVKGVVLIGGILGGSVDPTSSTYTIDDNKLELFLAKNGGGLTNWSELVLSDDQGIYEVDPESLNIASKMLERFTSESQAVGNSGIDQNFNTEQMEDCDISTDDICKIRWLNCASQKLNHESDITTHNVLFSARLDFGPRFLCIRMDVDGILWKFTEESRKVEHHATFNAFGYVQASKTQRKFSTCPADCSYAVIVEGKRHAFVYWPPSTITSDLRNRKTGRRVGGVAKQQLISLSKPSEFCDANAVTENIVGVHADNEFLFILTTSDIFAVLLKDSSQL</sequence>
<dbReference type="InterPro" id="IPR007052">
    <property type="entry name" value="CS_dom"/>
</dbReference>
<dbReference type="PROSITE" id="PS51203">
    <property type="entry name" value="CS"/>
    <property type="match status" value="1"/>
</dbReference>
<dbReference type="GO" id="GO:0005737">
    <property type="term" value="C:cytoplasm"/>
    <property type="evidence" value="ECO:0007669"/>
    <property type="project" value="UniProtKB-SubCell"/>
</dbReference>
<accession>A0A0R3RUX3</accession>
<proteinExistence type="predicted"/>
<dbReference type="Proteomes" id="UP000050640">
    <property type="component" value="Unplaced"/>
</dbReference>
<keyword evidence="5" id="KW-0539">Nucleus</keyword>
<keyword evidence="7" id="KW-1185">Reference proteome</keyword>
<evidence type="ECO:0000256" key="2">
    <source>
        <dbReference type="ARBA" id="ARBA00004496"/>
    </source>
</evidence>
<dbReference type="InterPro" id="IPR008978">
    <property type="entry name" value="HSP20-like_chaperone"/>
</dbReference>
<evidence type="ECO:0000313" key="7">
    <source>
        <dbReference type="Proteomes" id="UP000050640"/>
    </source>
</evidence>
<feature type="domain" description="CS" evidence="6">
    <location>
        <begin position="283"/>
        <end position="371"/>
    </location>
</feature>
<evidence type="ECO:0000313" key="8">
    <source>
        <dbReference type="WBParaSite" id="EEL_0000585101-mRNA-1"/>
    </source>
</evidence>
<dbReference type="PANTHER" id="PTHR21664">
    <property type="entry name" value="CHRONIC MYELOGENOUS LEUKEMIA TUMOR ANTIGEN 66"/>
    <property type="match status" value="1"/>
</dbReference>
<dbReference type="SUPFAM" id="SSF49764">
    <property type="entry name" value="HSP20-like chaperones"/>
    <property type="match status" value="1"/>
</dbReference>
<dbReference type="GO" id="GO:0005634">
    <property type="term" value="C:nucleus"/>
    <property type="evidence" value="ECO:0007669"/>
    <property type="project" value="UniProtKB-SubCell"/>
</dbReference>
<evidence type="ECO:0000259" key="6">
    <source>
        <dbReference type="PROSITE" id="PS51203"/>
    </source>
</evidence>
<reference evidence="8" key="1">
    <citation type="submission" date="2017-02" db="UniProtKB">
        <authorList>
            <consortium name="WormBaseParasite"/>
        </authorList>
    </citation>
    <scope>IDENTIFICATION</scope>
</reference>
<dbReference type="WBParaSite" id="EEL_0000585101-mRNA-1">
    <property type="protein sequence ID" value="EEL_0000585101-mRNA-1"/>
    <property type="gene ID" value="EEL_0000585101"/>
</dbReference>
<organism evidence="7 8">
    <name type="scientific">Elaeophora elaphi</name>
    <dbReference type="NCBI Taxonomy" id="1147741"/>
    <lineage>
        <taxon>Eukaryota</taxon>
        <taxon>Metazoa</taxon>
        <taxon>Ecdysozoa</taxon>
        <taxon>Nematoda</taxon>
        <taxon>Chromadorea</taxon>
        <taxon>Rhabditida</taxon>
        <taxon>Spirurina</taxon>
        <taxon>Spiruromorpha</taxon>
        <taxon>Filarioidea</taxon>
        <taxon>Onchocercidae</taxon>
        <taxon>Elaeophora</taxon>
    </lineage>
</organism>
<dbReference type="Gene3D" id="2.60.40.790">
    <property type="match status" value="1"/>
</dbReference>
<protein>
    <recommendedName>
        <fullName evidence="3">NudC domain-containing protein 1</fullName>
    </recommendedName>
</protein>